<keyword evidence="1" id="KW-0813">Transport</keyword>
<dbReference type="GO" id="GO:0015920">
    <property type="term" value="P:lipopolysaccharide transport"/>
    <property type="evidence" value="ECO:0007669"/>
    <property type="project" value="InterPro"/>
</dbReference>
<organism evidence="5 6">
    <name type="scientific">Thalassobius vesicularis</name>
    <dbReference type="NCBI Taxonomy" id="1294297"/>
    <lineage>
        <taxon>Bacteria</taxon>
        <taxon>Pseudomonadati</taxon>
        <taxon>Pseudomonadota</taxon>
        <taxon>Alphaproteobacteria</taxon>
        <taxon>Rhodobacterales</taxon>
        <taxon>Roseobacteraceae</taxon>
        <taxon>Thalassovita</taxon>
    </lineage>
</organism>
<reference evidence="5 6" key="1">
    <citation type="submission" date="2019-04" db="EMBL/GenBank/DDBJ databases">
        <title>Draft genome sequence of Youngimonas vesicularis.</title>
        <authorList>
            <person name="Hameed A."/>
        </authorList>
    </citation>
    <scope>NUCLEOTIDE SEQUENCE [LARGE SCALE GENOMIC DNA]</scope>
    <source>
        <strain evidence="5 6">CC-AMW-E</strain>
    </source>
</reference>
<keyword evidence="2" id="KW-0732">Signal</keyword>
<evidence type="ECO:0000256" key="2">
    <source>
        <dbReference type="ARBA" id="ARBA00022729"/>
    </source>
</evidence>
<evidence type="ECO:0000259" key="4">
    <source>
        <dbReference type="Pfam" id="PF03968"/>
    </source>
</evidence>
<dbReference type="InterPro" id="IPR005653">
    <property type="entry name" value="OstA-like_N"/>
</dbReference>
<dbReference type="OrthoDB" id="9811926at2"/>
<dbReference type="Gene3D" id="2.60.450.10">
    <property type="entry name" value="Lipopolysaccharide (LPS) transport protein A like domain"/>
    <property type="match status" value="1"/>
</dbReference>
<protein>
    <submittedName>
        <fullName evidence="5">Lipopolysaccharide transport periplasmic protein LptA</fullName>
    </submittedName>
</protein>
<feature type="domain" description="Organic solvent tolerance-like N-terminal" evidence="4">
    <location>
        <begin position="32"/>
        <end position="137"/>
    </location>
</feature>
<dbReference type="NCBIfam" id="TIGR03002">
    <property type="entry name" value="outer_YhbN_LptA"/>
    <property type="match status" value="1"/>
</dbReference>
<evidence type="ECO:0000256" key="1">
    <source>
        <dbReference type="ARBA" id="ARBA00022448"/>
    </source>
</evidence>
<comment type="caution">
    <text evidence="5">The sequence shown here is derived from an EMBL/GenBank/DDBJ whole genome shotgun (WGS) entry which is preliminary data.</text>
</comment>
<dbReference type="Proteomes" id="UP000306113">
    <property type="component" value="Unassembled WGS sequence"/>
</dbReference>
<dbReference type="InterPro" id="IPR052037">
    <property type="entry name" value="LPS_export_LptA"/>
</dbReference>
<keyword evidence="6" id="KW-1185">Reference proteome</keyword>
<gene>
    <name evidence="5" type="primary">lptA</name>
    <name evidence="5" type="ORF">E7681_08965</name>
</gene>
<evidence type="ECO:0000256" key="3">
    <source>
        <dbReference type="ARBA" id="ARBA00022764"/>
    </source>
</evidence>
<dbReference type="AlphaFoldDB" id="A0A4S3MA42"/>
<keyword evidence="3" id="KW-0574">Periplasm</keyword>
<dbReference type="PANTHER" id="PTHR36504">
    <property type="entry name" value="LIPOPOLYSACCHARIDE EXPORT SYSTEM PROTEIN LPTA"/>
    <property type="match status" value="1"/>
</dbReference>
<dbReference type="GO" id="GO:0030288">
    <property type="term" value="C:outer membrane-bounded periplasmic space"/>
    <property type="evidence" value="ECO:0007669"/>
    <property type="project" value="TreeGrafter"/>
</dbReference>
<dbReference type="PANTHER" id="PTHR36504:SF1">
    <property type="entry name" value="LIPOPOLYSACCHARIDE EXPORT SYSTEM PROTEIN LPTA"/>
    <property type="match status" value="1"/>
</dbReference>
<evidence type="ECO:0000313" key="6">
    <source>
        <dbReference type="Proteomes" id="UP000306113"/>
    </source>
</evidence>
<dbReference type="GO" id="GO:0017089">
    <property type="term" value="F:glycolipid transfer activity"/>
    <property type="evidence" value="ECO:0007669"/>
    <property type="project" value="TreeGrafter"/>
</dbReference>
<accession>A0A4S3MA42</accession>
<proteinExistence type="predicted"/>
<dbReference type="EMBL" id="SSMD01000004">
    <property type="protein sequence ID" value="THD74129.1"/>
    <property type="molecule type" value="Genomic_DNA"/>
</dbReference>
<dbReference type="InterPro" id="IPR014340">
    <property type="entry name" value="LptA"/>
</dbReference>
<sequence>MSTTLAATLLSGPAFGDLAFGTSRDTSDLPVQVEADELSVDQKDGTATFTGNVKISQGEMLLNAGKVHVVYSEDKKKILRLLADGGVTLVSGQDAAEAAQADYDIDAATVVLTGNVLVTQGQNVISGERVVIDLDAGTAQVGGRVRTTLETKE</sequence>
<dbReference type="GO" id="GO:0009279">
    <property type="term" value="C:cell outer membrane"/>
    <property type="evidence" value="ECO:0007669"/>
    <property type="project" value="TreeGrafter"/>
</dbReference>
<dbReference type="Pfam" id="PF03968">
    <property type="entry name" value="LptD_N"/>
    <property type="match status" value="1"/>
</dbReference>
<evidence type="ECO:0000313" key="5">
    <source>
        <dbReference type="EMBL" id="THD74129.1"/>
    </source>
</evidence>
<dbReference type="GO" id="GO:0001530">
    <property type="term" value="F:lipopolysaccharide binding"/>
    <property type="evidence" value="ECO:0007669"/>
    <property type="project" value="InterPro"/>
</dbReference>
<name>A0A4S3MA42_9RHOB</name>